<dbReference type="Proteomes" id="UP000654482">
    <property type="component" value="Unassembled WGS sequence"/>
</dbReference>
<feature type="transmembrane region" description="Helical" evidence="1">
    <location>
        <begin position="55"/>
        <end position="79"/>
    </location>
</feature>
<evidence type="ECO:0008006" key="4">
    <source>
        <dbReference type="Google" id="ProtNLM"/>
    </source>
</evidence>
<keyword evidence="1" id="KW-1133">Transmembrane helix</keyword>
<reference evidence="2" key="1">
    <citation type="submission" date="2020-10" db="EMBL/GenBank/DDBJ databases">
        <authorList>
            <person name="Castelo-Branco R."/>
            <person name="Eusebio N."/>
            <person name="Adriana R."/>
            <person name="Vieira A."/>
            <person name="Brugerolle De Fraissinette N."/>
            <person name="Rezende De Castro R."/>
            <person name="Schneider M.P."/>
            <person name="Vasconcelos V."/>
            <person name="Leao P.N."/>
        </authorList>
    </citation>
    <scope>NUCLEOTIDE SEQUENCE</scope>
    <source>
        <strain evidence="2">LEGE 07157</strain>
    </source>
</reference>
<comment type="caution">
    <text evidence="2">The sequence shown here is derived from an EMBL/GenBank/DDBJ whole genome shotgun (WGS) entry which is preliminary data.</text>
</comment>
<dbReference type="EMBL" id="JADEWZ010000019">
    <property type="protein sequence ID" value="MBE9116953.1"/>
    <property type="molecule type" value="Genomic_DNA"/>
</dbReference>
<keyword evidence="1" id="KW-0472">Membrane</keyword>
<feature type="transmembrane region" description="Helical" evidence="1">
    <location>
        <begin position="25"/>
        <end position="43"/>
    </location>
</feature>
<dbReference type="RefSeq" id="WP_194030046.1">
    <property type="nucleotide sequence ID" value="NZ_JADEWZ010000019.1"/>
</dbReference>
<dbReference type="PROSITE" id="PS51257">
    <property type="entry name" value="PROKAR_LIPOPROTEIN"/>
    <property type="match status" value="1"/>
</dbReference>
<evidence type="ECO:0000313" key="2">
    <source>
        <dbReference type="EMBL" id="MBE9116953.1"/>
    </source>
</evidence>
<name>A0A8J7IV23_9CYAN</name>
<protein>
    <recommendedName>
        <fullName evidence="4">2TM domain-containing protein</fullName>
    </recommendedName>
</protein>
<evidence type="ECO:0000313" key="3">
    <source>
        <dbReference type="Proteomes" id="UP000654482"/>
    </source>
</evidence>
<sequence length="83" mass="10034">MPPRWPRQPDRKDPEYRRLDDRMNFAVHVAGFAACNSSLWFFYQFTHAHWQWAKWVTGIWAVFLFLHFIYIVAIANYSLEQNG</sequence>
<keyword evidence="3" id="KW-1185">Reference proteome</keyword>
<proteinExistence type="predicted"/>
<accession>A0A8J7IV23</accession>
<gene>
    <name evidence="2" type="ORF">IQ249_13680</name>
</gene>
<organism evidence="2 3">
    <name type="scientific">Lusitaniella coriacea LEGE 07157</name>
    <dbReference type="NCBI Taxonomy" id="945747"/>
    <lineage>
        <taxon>Bacteria</taxon>
        <taxon>Bacillati</taxon>
        <taxon>Cyanobacteriota</taxon>
        <taxon>Cyanophyceae</taxon>
        <taxon>Spirulinales</taxon>
        <taxon>Lusitaniellaceae</taxon>
        <taxon>Lusitaniella</taxon>
    </lineage>
</organism>
<dbReference type="AlphaFoldDB" id="A0A8J7IV23"/>
<keyword evidence="1" id="KW-0812">Transmembrane</keyword>
<evidence type="ECO:0000256" key="1">
    <source>
        <dbReference type="SAM" id="Phobius"/>
    </source>
</evidence>